<feature type="compositionally biased region" description="Low complexity" evidence="1">
    <location>
        <begin position="26"/>
        <end position="36"/>
    </location>
</feature>
<dbReference type="Proteomes" id="UP000198984">
    <property type="component" value="Unassembled WGS sequence"/>
</dbReference>
<keyword evidence="3" id="KW-1185">Reference proteome</keyword>
<dbReference type="PROSITE" id="PS51257">
    <property type="entry name" value="PROKAR_LIPOPROTEIN"/>
    <property type="match status" value="1"/>
</dbReference>
<reference evidence="2 3" key="1">
    <citation type="submission" date="2016-10" db="EMBL/GenBank/DDBJ databases">
        <authorList>
            <person name="de Groot N.N."/>
        </authorList>
    </citation>
    <scope>NUCLEOTIDE SEQUENCE [LARGE SCALE GENOMIC DNA]</scope>
    <source>
        <strain evidence="2 3">DSM 21039</strain>
    </source>
</reference>
<dbReference type="STRING" id="573321.SAMN04488505_105181"/>
<organism evidence="2 3">
    <name type="scientific">Chitinophaga rupis</name>
    <dbReference type="NCBI Taxonomy" id="573321"/>
    <lineage>
        <taxon>Bacteria</taxon>
        <taxon>Pseudomonadati</taxon>
        <taxon>Bacteroidota</taxon>
        <taxon>Chitinophagia</taxon>
        <taxon>Chitinophagales</taxon>
        <taxon>Chitinophagaceae</taxon>
        <taxon>Chitinophaga</taxon>
    </lineage>
</organism>
<name>A0A1H7ZRS8_9BACT</name>
<proteinExistence type="predicted"/>
<evidence type="ECO:0000256" key="1">
    <source>
        <dbReference type="SAM" id="MobiDB-lite"/>
    </source>
</evidence>
<dbReference type="AlphaFoldDB" id="A0A1H7ZRS8"/>
<evidence type="ECO:0000313" key="2">
    <source>
        <dbReference type="EMBL" id="SEM61135.1"/>
    </source>
</evidence>
<accession>A0A1H7ZRS8</accession>
<feature type="region of interest" description="Disordered" evidence="1">
    <location>
        <begin position="24"/>
        <end position="46"/>
    </location>
</feature>
<dbReference type="RefSeq" id="WP_089916394.1">
    <property type="nucleotide sequence ID" value="NZ_FOBB01000005.1"/>
</dbReference>
<evidence type="ECO:0000313" key="3">
    <source>
        <dbReference type="Proteomes" id="UP000198984"/>
    </source>
</evidence>
<sequence length="209" mass="23386">MRTAIILSTFLALTIASCDIPARRAQQQQQQQQHQQPATPKALDDNSAAYDITSKGRGEDLVESLYDEQVSKNPDLKLLEDKLKALQAGRHDSVEAFNRFNDKNEIYYNVAGQHVEGIKDSVLRDKIKVLVAGSLKKYQGLTAGHNELLKAIEAKNLTLADLHTVLKVVRTLQVMETYQQDNLPSAKPLKGYIYSQNEALKLVDTLVKK</sequence>
<gene>
    <name evidence="2" type="ORF">SAMN04488505_105181</name>
</gene>
<dbReference type="EMBL" id="FOBB01000005">
    <property type="protein sequence ID" value="SEM61135.1"/>
    <property type="molecule type" value="Genomic_DNA"/>
</dbReference>
<dbReference type="OrthoDB" id="1354837at2"/>
<protein>
    <submittedName>
        <fullName evidence="2">Uncharacterized protein</fullName>
    </submittedName>
</protein>